<protein>
    <recommendedName>
        <fullName evidence="1">CRAL-TRIO domain-containing protein</fullName>
    </recommendedName>
</protein>
<sequence>MTVNATTDTSKLSQSEQEKLLDKLGVFKIQGRDKRGRKLLQIIGKLLPAKHVTVEALKKYLEEKILPGLDEQPFSVVYVHTGVRRSENFPGISALRLIYDAIPIDVKDRLEAVYFLHPGLQSRLFLATFGRLVFSGGLYRKVKYVSRLEFLWEHLRRNEMELPEFVYDRNEELEYRRMMDYGLESDHPRSVCSVLAVVDSPFSVYSMRCIA</sequence>
<reference evidence="2 3" key="1">
    <citation type="submission" date="2020-08" db="EMBL/GenBank/DDBJ databases">
        <title>Plant Genome Project.</title>
        <authorList>
            <person name="Zhang R.-G."/>
        </authorList>
    </citation>
    <scope>NUCLEOTIDE SEQUENCE [LARGE SCALE GENOMIC DNA]</scope>
    <source>
        <strain evidence="2">WSP0</strain>
        <tissue evidence="2">Leaf</tissue>
    </source>
</reference>
<dbReference type="AlphaFoldDB" id="A0AAV6JSG0"/>
<evidence type="ECO:0000259" key="1">
    <source>
        <dbReference type="SMART" id="SM00516"/>
    </source>
</evidence>
<feature type="domain" description="CRAL-TRIO" evidence="1">
    <location>
        <begin position="20"/>
        <end position="169"/>
    </location>
</feature>
<keyword evidence="3" id="KW-1185">Reference proteome</keyword>
<dbReference type="PANTHER" id="PTHR48411">
    <property type="entry name" value="OS01G0948300 PROTEIN"/>
    <property type="match status" value="1"/>
</dbReference>
<dbReference type="InterPro" id="IPR036865">
    <property type="entry name" value="CRAL-TRIO_dom_sf"/>
</dbReference>
<proteinExistence type="predicted"/>
<organism evidence="2 3">
    <name type="scientific">Rhododendron griersonianum</name>
    <dbReference type="NCBI Taxonomy" id="479676"/>
    <lineage>
        <taxon>Eukaryota</taxon>
        <taxon>Viridiplantae</taxon>
        <taxon>Streptophyta</taxon>
        <taxon>Embryophyta</taxon>
        <taxon>Tracheophyta</taxon>
        <taxon>Spermatophyta</taxon>
        <taxon>Magnoliopsida</taxon>
        <taxon>eudicotyledons</taxon>
        <taxon>Gunneridae</taxon>
        <taxon>Pentapetalae</taxon>
        <taxon>asterids</taxon>
        <taxon>Ericales</taxon>
        <taxon>Ericaceae</taxon>
        <taxon>Ericoideae</taxon>
        <taxon>Rhodoreae</taxon>
        <taxon>Rhododendron</taxon>
    </lineage>
</organism>
<dbReference type="Pfam" id="PF13716">
    <property type="entry name" value="CRAL_TRIO_2"/>
    <property type="match status" value="1"/>
</dbReference>
<gene>
    <name evidence="2" type="ORF">RHGRI_015817</name>
</gene>
<dbReference type="PANTHER" id="PTHR48411:SF1">
    <property type="entry name" value="OS01G0948300 PROTEIN"/>
    <property type="match status" value="1"/>
</dbReference>
<dbReference type="Gene3D" id="3.40.525.10">
    <property type="entry name" value="CRAL-TRIO lipid binding domain"/>
    <property type="match status" value="1"/>
</dbReference>
<name>A0AAV6JSG0_9ERIC</name>
<dbReference type="InterPro" id="IPR001251">
    <property type="entry name" value="CRAL-TRIO_dom"/>
</dbReference>
<comment type="caution">
    <text evidence="2">The sequence shown here is derived from an EMBL/GenBank/DDBJ whole genome shotgun (WGS) entry which is preliminary data.</text>
</comment>
<evidence type="ECO:0000313" key="3">
    <source>
        <dbReference type="Proteomes" id="UP000823749"/>
    </source>
</evidence>
<dbReference type="EMBL" id="JACTNZ010000006">
    <property type="protein sequence ID" value="KAG5542849.1"/>
    <property type="molecule type" value="Genomic_DNA"/>
</dbReference>
<evidence type="ECO:0000313" key="2">
    <source>
        <dbReference type="EMBL" id="KAG5542849.1"/>
    </source>
</evidence>
<accession>A0AAV6JSG0</accession>
<dbReference type="Proteomes" id="UP000823749">
    <property type="component" value="Chromosome 6"/>
</dbReference>
<dbReference type="SMART" id="SM00516">
    <property type="entry name" value="SEC14"/>
    <property type="match status" value="1"/>
</dbReference>